<feature type="domain" description="Bacterial HORMA" evidence="1">
    <location>
        <begin position="3"/>
        <end position="165"/>
    </location>
</feature>
<reference evidence="2 3" key="1">
    <citation type="submission" date="2018-05" db="EMBL/GenBank/DDBJ databases">
        <title>Paenibacillus flagellatus sp. nov., isolated from selenium mineral soil.</title>
        <authorList>
            <person name="Dai X."/>
        </authorList>
    </citation>
    <scope>NUCLEOTIDE SEQUENCE [LARGE SCALE GENOMIC DNA]</scope>
    <source>
        <strain evidence="2 3">DXL2</strain>
    </source>
</reference>
<gene>
    <name evidence="2" type="ORF">DLM86_31180</name>
</gene>
<dbReference type="EMBL" id="QJVJ01000025">
    <property type="protein sequence ID" value="PYI50006.1"/>
    <property type="molecule type" value="Genomic_DNA"/>
</dbReference>
<dbReference type="AlphaFoldDB" id="A0A2V5KNP3"/>
<proteinExistence type="predicted"/>
<dbReference type="RefSeq" id="WP_110844092.1">
    <property type="nucleotide sequence ID" value="NZ_QJVJ01000025.1"/>
</dbReference>
<accession>A0A2V5KNP3</accession>
<organism evidence="2 3">
    <name type="scientific">Paenibacillus flagellatus</name>
    <dbReference type="NCBI Taxonomy" id="2211139"/>
    <lineage>
        <taxon>Bacteria</taxon>
        <taxon>Bacillati</taxon>
        <taxon>Bacillota</taxon>
        <taxon>Bacilli</taxon>
        <taxon>Bacillales</taxon>
        <taxon>Paenibacillaceae</taxon>
        <taxon>Paenibacillus</taxon>
    </lineage>
</organism>
<comment type="caution">
    <text evidence="2">The sequence shown here is derived from an EMBL/GenBank/DDBJ whole genome shotgun (WGS) entry which is preliminary data.</text>
</comment>
<evidence type="ECO:0000259" key="1">
    <source>
        <dbReference type="Pfam" id="PF18138"/>
    </source>
</evidence>
<dbReference type="Proteomes" id="UP000247476">
    <property type="component" value="Unassembled WGS sequence"/>
</dbReference>
<evidence type="ECO:0000313" key="2">
    <source>
        <dbReference type="EMBL" id="PYI50006.1"/>
    </source>
</evidence>
<protein>
    <recommendedName>
        <fullName evidence="1">Bacterial HORMA domain-containing protein</fullName>
    </recommendedName>
</protein>
<sequence length="168" mass="19377">MSYSFTRTDTQTVTYANVRAVNDKIIADLDYVLTLNPNVFTKDRLEGWKYDFYQWIYQGYGSAIKVQFYRNNECFYEIKYVISTDGSITNDQNTGRIRGNLEGASTYVQVEGTSKWYSLTTEQKQEFYDSLKLQWGPSAKTNYAAGLIEKMDKQYSSGSLGVQRSILE</sequence>
<keyword evidence="3" id="KW-1185">Reference proteome</keyword>
<name>A0A2V5KNP3_9BACL</name>
<evidence type="ECO:0000313" key="3">
    <source>
        <dbReference type="Proteomes" id="UP000247476"/>
    </source>
</evidence>
<dbReference type="Pfam" id="PF18138">
    <property type="entry name" value="bacHORMA_1"/>
    <property type="match status" value="1"/>
</dbReference>
<dbReference type="InterPro" id="IPR041162">
    <property type="entry name" value="Bact_HORMA_1"/>
</dbReference>